<dbReference type="EMBL" id="JAVRRJ010000001">
    <property type="protein sequence ID" value="KAK5091429.1"/>
    <property type="molecule type" value="Genomic_DNA"/>
</dbReference>
<reference evidence="2 3" key="1">
    <citation type="submission" date="2023-08" db="EMBL/GenBank/DDBJ databases">
        <title>Black Yeasts Isolated from many extreme environments.</title>
        <authorList>
            <person name="Coleine C."/>
            <person name="Stajich J.E."/>
            <person name="Selbmann L."/>
        </authorList>
    </citation>
    <scope>NUCLEOTIDE SEQUENCE [LARGE SCALE GENOMIC DNA]</scope>
    <source>
        <strain evidence="2 3">CCFEE 5910</strain>
    </source>
</reference>
<name>A0AAN7T7V4_9EURO</name>
<dbReference type="Proteomes" id="UP001309876">
    <property type="component" value="Unassembled WGS sequence"/>
</dbReference>
<proteinExistence type="predicted"/>
<comment type="caution">
    <text evidence="2">The sequence shown here is derived from an EMBL/GenBank/DDBJ whole genome shotgun (WGS) entry which is preliminary data.</text>
</comment>
<accession>A0AAN7T7V4</accession>
<evidence type="ECO:0000259" key="1">
    <source>
        <dbReference type="Pfam" id="PF12937"/>
    </source>
</evidence>
<feature type="domain" description="F-box" evidence="1">
    <location>
        <begin position="10"/>
        <end position="53"/>
    </location>
</feature>
<organism evidence="2 3">
    <name type="scientific">Lithohypha guttulata</name>
    <dbReference type="NCBI Taxonomy" id="1690604"/>
    <lineage>
        <taxon>Eukaryota</taxon>
        <taxon>Fungi</taxon>
        <taxon>Dikarya</taxon>
        <taxon>Ascomycota</taxon>
        <taxon>Pezizomycotina</taxon>
        <taxon>Eurotiomycetes</taxon>
        <taxon>Chaetothyriomycetidae</taxon>
        <taxon>Chaetothyriales</taxon>
        <taxon>Trichomeriaceae</taxon>
        <taxon>Lithohypha</taxon>
    </lineage>
</organism>
<keyword evidence="3" id="KW-1185">Reference proteome</keyword>
<evidence type="ECO:0000313" key="3">
    <source>
        <dbReference type="Proteomes" id="UP001309876"/>
    </source>
</evidence>
<evidence type="ECO:0000313" key="2">
    <source>
        <dbReference type="EMBL" id="KAK5091429.1"/>
    </source>
</evidence>
<sequence length="558" mass="63776">MIPANCYFFKLPAELKLAVISYLDQKRDLYNVSKTSKWLEDIALKRLYKVIDIQIPAEKSSAWSTGGYLRLRKHVLKAIQEVTIRDGVMDHTQPQYSRRRRSDAGCPETYAMQVVEEIPQSQLKSFSFMHRSPISSRLVTLLNAKHGRSLRNLSYYAMATTILPTTTLPSSLESLECRSIEDGKTLGELVYASKDTLKALNIGEEKALVERYHRLRTAIYDIVPQPLHAFHTVVSLAQIRNLKKLGLVGLDLGPLVPQDVESALYLTNLEELVVESCVSSSEFFMAMTTIFTFAKSEAAPDPKPIPRLRRFLFRHEISTAAIKEAIVQFLNSFHGLQMLSLLFENGSMSLRLADIATNHSKTLKQLVLETRIQPRESLRIDTSRPFGLGGYTQQLWEEGTDDICRLCSNLNELSVGFPWNDEMIRIRESPLPKLLNLQTMHIRNFPESNTLLQMGDYTIREHATKFLDWTFGNVVGGSMPRLETLSIGPSVYESRFRGSDPSRKQIPEFLRTHHFMVDWAQTRFGRWSAMVTNVSEKYMEEMRGEKPMGGIFQQVWLK</sequence>
<gene>
    <name evidence="2" type="ORF">LTR05_001612</name>
</gene>
<dbReference type="Pfam" id="PF12937">
    <property type="entry name" value="F-box-like"/>
    <property type="match status" value="1"/>
</dbReference>
<protein>
    <recommendedName>
        <fullName evidence="1">F-box domain-containing protein</fullName>
    </recommendedName>
</protein>
<dbReference type="AlphaFoldDB" id="A0AAN7T7V4"/>
<dbReference type="InterPro" id="IPR001810">
    <property type="entry name" value="F-box_dom"/>
</dbReference>